<sequence>MGEEHLDLLPQLHGDDVLVCLRNVAGDLSGVFMFLAGDLAGISVRAAFCLGVASLADFFQSPIASRPLASRTSVRVGIVPAKLLQLVPLRADVLVILGVLREIGAGPCPVIPP</sequence>
<organism evidence="1 2">
    <name type="scientific">Tritonibacter multivorans</name>
    <dbReference type="NCBI Taxonomy" id="928856"/>
    <lineage>
        <taxon>Bacteria</taxon>
        <taxon>Pseudomonadati</taxon>
        <taxon>Pseudomonadota</taxon>
        <taxon>Alphaproteobacteria</taxon>
        <taxon>Rhodobacterales</taxon>
        <taxon>Paracoccaceae</taxon>
        <taxon>Tritonibacter</taxon>
    </lineage>
</organism>
<name>A0A0P1G334_9RHOB</name>
<accession>A0A0P1G334</accession>
<dbReference type="AlphaFoldDB" id="A0A0P1G334"/>
<keyword evidence="2" id="KW-1185">Reference proteome</keyword>
<reference evidence="1 2" key="1">
    <citation type="submission" date="2015-09" db="EMBL/GenBank/DDBJ databases">
        <authorList>
            <consortium name="Swine Surveillance"/>
        </authorList>
    </citation>
    <scope>NUCLEOTIDE SEQUENCE [LARGE SCALE GENOMIC DNA]</scope>
    <source>
        <strain evidence="1 2">CECT 7557</strain>
    </source>
</reference>
<proteinExistence type="predicted"/>
<gene>
    <name evidence="1" type="ORF">TRM7557_00769</name>
</gene>
<dbReference type="Proteomes" id="UP000052022">
    <property type="component" value="Unassembled WGS sequence"/>
</dbReference>
<evidence type="ECO:0000313" key="1">
    <source>
        <dbReference type="EMBL" id="CUH76211.1"/>
    </source>
</evidence>
<evidence type="ECO:0000313" key="2">
    <source>
        <dbReference type="Proteomes" id="UP000052022"/>
    </source>
</evidence>
<dbReference type="EMBL" id="CYSD01000012">
    <property type="protein sequence ID" value="CUH76211.1"/>
    <property type="molecule type" value="Genomic_DNA"/>
</dbReference>
<protein>
    <submittedName>
        <fullName evidence="1">Uncharacterized protein</fullName>
    </submittedName>
</protein>